<feature type="transmembrane region" description="Helical" evidence="1">
    <location>
        <begin position="243"/>
        <end position="263"/>
    </location>
</feature>
<dbReference type="EMBL" id="JAKRCV010000014">
    <property type="protein sequence ID" value="MCG7321567.1"/>
    <property type="molecule type" value="Genomic_DNA"/>
</dbReference>
<evidence type="ECO:0000256" key="1">
    <source>
        <dbReference type="SAM" id="Phobius"/>
    </source>
</evidence>
<evidence type="ECO:0000313" key="3">
    <source>
        <dbReference type="EMBL" id="MCG7321567.1"/>
    </source>
</evidence>
<keyword evidence="1" id="KW-0472">Membrane</keyword>
<evidence type="ECO:0000313" key="4">
    <source>
        <dbReference type="Proteomes" id="UP001521931"/>
    </source>
</evidence>
<comment type="caution">
    <text evidence="3">The sequence shown here is derived from an EMBL/GenBank/DDBJ whole genome shotgun (WGS) entry which is preliminary data.</text>
</comment>
<evidence type="ECO:0000256" key="2">
    <source>
        <dbReference type="SAM" id="SignalP"/>
    </source>
</evidence>
<keyword evidence="1" id="KW-1133">Transmembrane helix</keyword>
<dbReference type="InterPro" id="IPR047703">
    <property type="entry name" value="SCO2322-like"/>
</dbReference>
<gene>
    <name evidence="3" type="ORF">MHL29_06610</name>
</gene>
<name>A0ABS9Q2N5_9MICO</name>
<proteinExistence type="predicted"/>
<dbReference type="RefSeq" id="WP_239263323.1">
    <property type="nucleotide sequence ID" value="NZ_JAKRCV010000014.1"/>
</dbReference>
<keyword evidence="4" id="KW-1185">Reference proteome</keyword>
<keyword evidence="2" id="KW-0732">Signal</keyword>
<protein>
    <submittedName>
        <fullName evidence="3">Uncharacterized protein</fullName>
    </submittedName>
</protein>
<sequence>MSPTSRSISRAGRARRARGNVATPFTAVLALFLATLLSALVSTVALAAPAHAADSYRFWGYYQLTSGTWGFATKGPDGTTPADGSVEGYRFALGDTSTPRLPRAVVTFDQACGSTPAVSGSKRVGVVVDFGRAADAREQGATVPAPYATCVTVPTSATGAQVLAAAAKPRVEKAMVCGIDGYPASGCSDTVKDVPAAAKAADQPVTIDVRPASSAGSTSASGAAASSSAAAPASSSSSSSTTAYVVGVLAVLSLLAAAAWAMARRRRADGR</sequence>
<feature type="signal peptide" evidence="2">
    <location>
        <begin position="1"/>
        <end position="47"/>
    </location>
</feature>
<reference evidence="3 4" key="1">
    <citation type="submission" date="2022-02" db="EMBL/GenBank/DDBJ databases">
        <title>Uncovering new skin microbiome diversity through culturing and metagenomics.</title>
        <authorList>
            <person name="Conlan S."/>
            <person name="Deming C."/>
            <person name="Nisc Comparative Sequencing Program N."/>
            <person name="Segre J.A."/>
        </authorList>
    </citation>
    <scope>NUCLEOTIDE SEQUENCE [LARGE SCALE GENOMIC DNA]</scope>
    <source>
        <strain evidence="3 4">ACRQZ</strain>
    </source>
</reference>
<dbReference type="NCBIfam" id="NF040672">
    <property type="entry name" value="SCO2322_fam"/>
    <property type="match status" value="1"/>
</dbReference>
<feature type="chain" id="PRO_5046978300" evidence="2">
    <location>
        <begin position="48"/>
        <end position="271"/>
    </location>
</feature>
<organism evidence="3 4">
    <name type="scientific">Arsenicicoccus bolidensis</name>
    <dbReference type="NCBI Taxonomy" id="229480"/>
    <lineage>
        <taxon>Bacteria</taxon>
        <taxon>Bacillati</taxon>
        <taxon>Actinomycetota</taxon>
        <taxon>Actinomycetes</taxon>
        <taxon>Micrococcales</taxon>
        <taxon>Intrasporangiaceae</taxon>
        <taxon>Arsenicicoccus</taxon>
    </lineage>
</organism>
<keyword evidence="1" id="KW-0812">Transmembrane</keyword>
<accession>A0ABS9Q2N5</accession>
<dbReference type="Proteomes" id="UP001521931">
    <property type="component" value="Unassembled WGS sequence"/>
</dbReference>